<evidence type="ECO:0000259" key="2">
    <source>
        <dbReference type="Pfam" id="PF05764"/>
    </source>
</evidence>
<feature type="compositionally biased region" description="Acidic residues" evidence="1">
    <location>
        <begin position="222"/>
        <end position="243"/>
    </location>
</feature>
<dbReference type="InterPro" id="IPR046757">
    <property type="entry name" value="YL1_N"/>
</dbReference>
<sequence>MSDSEDDFAPSKPAPADSDDDFAPSKPEPEPKPKLKGEEKKAQETKEFDEICEQGMAHVEEEEWKDATLCFERALKLDAKTEGSKEVSEERADCAFNLACCHAQCNRLDDAETWLRRSVAWGVRDVDLMKDKHLAPLRAHDVALCMNLMEALRPAPVRQAAVLQRSRRQRSGGAMAALIRQEKERQAQQEDDDIDDFWKDEKDDDEYSGSAESEHERRDVFDSDFDEDESESEEEGWGFDDDQKEAKAREKRIEQRKKEKEKERVEREKAQPVGGKRRRRAAAENAEERTRQELEGDTTKDDSDDDFKDAAADKELSEGKLGVRERAAPSYRDAVSAAKREKLVAKAAADLGFDSDDDEEMAPASRSA</sequence>
<accession>A0A7S4E6U9</accession>
<feature type="compositionally biased region" description="Basic and acidic residues" evidence="1">
    <location>
        <begin position="308"/>
        <end position="327"/>
    </location>
</feature>
<organism evidence="3">
    <name type="scientific">Pelagomonas calceolata</name>
    <dbReference type="NCBI Taxonomy" id="35677"/>
    <lineage>
        <taxon>Eukaryota</taxon>
        <taxon>Sar</taxon>
        <taxon>Stramenopiles</taxon>
        <taxon>Ochrophyta</taxon>
        <taxon>Pelagophyceae</taxon>
        <taxon>Pelagomonadales</taxon>
        <taxon>Pelagomonadaceae</taxon>
        <taxon>Pelagomonas</taxon>
    </lineage>
</organism>
<gene>
    <name evidence="3" type="ORF">PCAL00307_LOCUS8766</name>
</gene>
<feature type="compositionally biased region" description="Basic and acidic residues" evidence="1">
    <location>
        <begin position="27"/>
        <end position="47"/>
    </location>
</feature>
<name>A0A7S4E6U9_9STRA</name>
<protein>
    <recommendedName>
        <fullName evidence="2">Vps72/YL1 N-terminal domain-containing protein</fullName>
    </recommendedName>
</protein>
<dbReference type="AlphaFoldDB" id="A0A7S4E6U9"/>
<feature type="region of interest" description="Disordered" evidence="1">
    <location>
        <begin position="180"/>
        <end position="331"/>
    </location>
</feature>
<feature type="compositionally biased region" description="Basic and acidic residues" evidence="1">
    <location>
        <begin position="286"/>
        <end position="301"/>
    </location>
</feature>
<feature type="compositionally biased region" description="Basic and acidic residues" evidence="1">
    <location>
        <begin position="212"/>
        <end position="221"/>
    </location>
</feature>
<evidence type="ECO:0000313" key="3">
    <source>
        <dbReference type="EMBL" id="CAE0693330.1"/>
    </source>
</evidence>
<reference evidence="3" key="1">
    <citation type="submission" date="2021-01" db="EMBL/GenBank/DDBJ databases">
        <authorList>
            <person name="Corre E."/>
            <person name="Pelletier E."/>
            <person name="Niang G."/>
            <person name="Scheremetjew M."/>
            <person name="Finn R."/>
            <person name="Kale V."/>
            <person name="Holt S."/>
            <person name="Cochrane G."/>
            <person name="Meng A."/>
            <person name="Brown T."/>
            <person name="Cohen L."/>
        </authorList>
    </citation>
    <scope>NUCLEOTIDE SEQUENCE</scope>
    <source>
        <strain evidence="3">CCMP1756</strain>
    </source>
</reference>
<proteinExistence type="predicted"/>
<feature type="region of interest" description="Disordered" evidence="1">
    <location>
        <begin position="1"/>
        <end position="47"/>
    </location>
</feature>
<feature type="domain" description="Vps72/YL1 N-terminal" evidence="2">
    <location>
        <begin position="165"/>
        <end position="283"/>
    </location>
</feature>
<evidence type="ECO:0000256" key="1">
    <source>
        <dbReference type="SAM" id="MobiDB-lite"/>
    </source>
</evidence>
<dbReference type="Gene3D" id="1.25.40.10">
    <property type="entry name" value="Tetratricopeptide repeat domain"/>
    <property type="match status" value="1"/>
</dbReference>
<feature type="compositionally biased region" description="Basic and acidic residues" evidence="1">
    <location>
        <begin position="244"/>
        <end position="270"/>
    </location>
</feature>
<dbReference type="EMBL" id="HBIW01010278">
    <property type="protein sequence ID" value="CAE0693330.1"/>
    <property type="molecule type" value="Transcribed_RNA"/>
</dbReference>
<dbReference type="InterPro" id="IPR011990">
    <property type="entry name" value="TPR-like_helical_dom_sf"/>
</dbReference>
<dbReference type="Pfam" id="PF05764">
    <property type="entry name" value="YL1"/>
    <property type="match status" value="1"/>
</dbReference>
<dbReference type="SUPFAM" id="SSF48452">
    <property type="entry name" value="TPR-like"/>
    <property type="match status" value="1"/>
</dbReference>